<dbReference type="InterPro" id="IPR017451">
    <property type="entry name" value="F-box-assoc_interact_dom"/>
</dbReference>
<evidence type="ECO:0000313" key="3">
    <source>
        <dbReference type="Proteomes" id="UP001140949"/>
    </source>
</evidence>
<name>A0AAX6F4Y2_IRIPA</name>
<dbReference type="InterPro" id="IPR001810">
    <property type="entry name" value="F-box_dom"/>
</dbReference>
<dbReference type="Pfam" id="PF08268">
    <property type="entry name" value="FBA_3"/>
    <property type="match status" value="1"/>
</dbReference>
<dbReference type="SMART" id="SM00256">
    <property type="entry name" value="FBOX"/>
    <property type="match status" value="1"/>
</dbReference>
<dbReference type="PANTHER" id="PTHR31672:SF13">
    <property type="entry name" value="F-BOX PROTEIN CPR30-LIKE"/>
    <property type="match status" value="1"/>
</dbReference>
<dbReference type="Gene3D" id="1.20.1280.50">
    <property type="match status" value="1"/>
</dbReference>
<keyword evidence="3" id="KW-1185">Reference proteome</keyword>
<dbReference type="Proteomes" id="UP001140949">
    <property type="component" value="Unassembled WGS sequence"/>
</dbReference>
<dbReference type="Pfam" id="PF00646">
    <property type="entry name" value="F-box"/>
    <property type="match status" value="1"/>
</dbReference>
<organism evidence="2 3">
    <name type="scientific">Iris pallida</name>
    <name type="common">Sweet iris</name>
    <dbReference type="NCBI Taxonomy" id="29817"/>
    <lineage>
        <taxon>Eukaryota</taxon>
        <taxon>Viridiplantae</taxon>
        <taxon>Streptophyta</taxon>
        <taxon>Embryophyta</taxon>
        <taxon>Tracheophyta</taxon>
        <taxon>Spermatophyta</taxon>
        <taxon>Magnoliopsida</taxon>
        <taxon>Liliopsida</taxon>
        <taxon>Asparagales</taxon>
        <taxon>Iridaceae</taxon>
        <taxon>Iridoideae</taxon>
        <taxon>Irideae</taxon>
        <taxon>Iris</taxon>
    </lineage>
</organism>
<proteinExistence type="predicted"/>
<dbReference type="NCBIfam" id="TIGR01640">
    <property type="entry name" value="F_box_assoc_1"/>
    <property type="match status" value="1"/>
</dbReference>
<dbReference type="EMBL" id="JANAVB010031619">
    <property type="protein sequence ID" value="KAJ6811404.1"/>
    <property type="molecule type" value="Genomic_DNA"/>
</dbReference>
<dbReference type="AlphaFoldDB" id="A0AAX6F4Y2"/>
<dbReference type="InterPro" id="IPR013187">
    <property type="entry name" value="F-box-assoc_dom_typ3"/>
</dbReference>
<accession>A0AAX6F4Y2</accession>
<reference evidence="2" key="2">
    <citation type="submission" date="2023-04" db="EMBL/GenBank/DDBJ databases">
        <authorList>
            <person name="Bruccoleri R.E."/>
            <person name="Oakeley E.J."/>
            <person name="Faust A.-M."/>
            <person name="Dessus-Babus S."/>
            <person name="Altorfer M."/>
            <person name="Burckhardt D."/>
            <person name="Oertli M."/>
            <person name="Naumann U."/>
            <person name="Petersen F."/>
            <person name="Wong J."/>
        </authorList>
    </citation>
    <scope>NUCLEOTIDE SEQUENCE</scope>
    <source>
        <strain evidence="2">GSM-AAB239-AS_SAM_17_03QT</strain>
        <tissue evidence="2">Leaf</tissue>
    </source>
</reference>
<evidence type="ECO:0000259" key="1">
    <source>
        <dbReference type="PROSITE" id="PS50181"/>
    </source>
</evidence>
<dbReference type="SUPFAM" id="SSF81383">
    <property type="entry name" value="F-box domain"/>
    <property type="match status" value="1"/>
</dbReference>
<dbReference type="CDD" id="cd22157">
    <property type="entry name" value="F-box_AtFBW1-like"/>
    <property type="match status" value="1"/>
</dbReference>
<gene>
    <name evidence="2" type="ORF">M6B38_153625</name>
</gene>
<dbReference type="PANTHER" id="PTHR31672">
    <property type="entry name" value="BNACNNG10540D PROTEIN"/>
    <property type="match status" value="1"/>
</dbReference>
<feature type="domain" description="F-box" evidence="1">
    <location>
        <begin position="58"/>
        <end position="104"/>
    </location>
</feature>
<reference evidence="2" key="1">
    <citation type="journal article" date="2023" name="GigaByte">
        <title>Genome assembly of the bearded iris, Iris pallida Lam.</title>
        <authorList>
            <person name="Bruccoleri R.E."/>
            <person name="Oakeley E.J."/>
            <person name="Faust A.M.E."/>
            <person name="Altorfer M."/>
            <person name="Dessus-Babus S."/>
            <person name="Burckhardt D."/>
            <person name="Oertli M."/>
            <person name="Naumann U."/>
            <person name="Petersen F."/>
            <person name="Wong J."/>
        </authorList>
    </citation>
    <scope>NUCLEOTIDE SEQUENCE</scope>
    <source>
        <strain evidence="2">GSM-AAB239-AS_SAM_17_03QT</strain>
    </source>
</reference>
<dbReference type="PROSITE" id="PS50181">
    <property type="entry name" value="FBOX"/>
    <property type="match status" value="1"/>
</dbReference>
<comment type="caution">
    <text evidence="2">The sequence shown here is derived from an EMBL/GenBank/DDBJ whole genome shotgun (WGS) entry which is preliminary data.</text>
</comment>
<protein>
    <submittedName>
        <fullName evidence="2">F-box protein-like</fullName>
    </submittedName>
</protein>
<sequence>MEHENKRCEGMNEDQLLLQQQQQQHQNRFYDEIEAQHCAANNPTRLDLIAKVKPKPKPPVAVDFPFHVLILILARLPAKTLLKFRCVCKSWNALIQQDHHFLSLHQLHLNDVKKRPPPLVIATFRSHYGEVLDCILNYSSSSNEDTTTPYMIDFPRHQRDRLYSITNSCNGLLGLYSSDNFFIVNPTIRKLRPLPMTCDAPAWLPQAALGFDASTGLYKAVRFFDRDPDTIYTVGFGCEVCYLGGGGSDGWKPIDDPPVQPSFGSLPVVVDGAIIWASETIRREDREVVALSFDPREEKFSVILHPEVSSRPMVQPKSHVFASEGRICVADEIPSPVPIPYMHTRYLNIWLLMKEEDHDKKKKNNSNKWVKEYVIDLTYLFEQFGPFHKAQPLITDHNGRIVISWGQRGRKHYYDPRTGSFDKHELDASHVDVEEKASPYTESMVWPWPS</sequence>
<dbReference type="InterPro" id="IPR036047">
    <property type="entry name" value="F-box-like_dom_sf"/>
</dbReference>
<dbReference type="InterPro" id="IPR050796">
    <property type="entry name" value="SCF_F-box_component"/>
</dbReference>
<evidence type="ECO:0000313" key="2">
    <source>
        <dbReference type="EMBL" id="KAJ6811404.1"/>
    </source>
</evidence>